<evidence type="ECO:0000313" key="1">
    <source>
        <dbReference type="EMBL" id="MBB1152494.1"/>
    </source>
</evidence>
<protein>
    <submittedName>
        <fullName evidence="1">Uncharacterized protein</fullName>
    </submittedName>
</protein>
<comment type="caution">
    <text evidence="1">The sequence shown here is derived from an EMBL/GenBank/DDBJ whole genome shotgun (WGS) entry which is preliminary data.</text>
</comment>
<evidence type="ECO:0000313" key="2">
    <source>
        <dbReference type="Proteomes" id="UP000526734"/>
    </source>
</evidence>
<accession>A0A7W3VSZ1</accession>
<name>A0A7W3VSZ1_9PSEU</name>
<dbReference type="RefSeq" id="WP_182889707.1">
    <property type="nucleotide sequence ID" value="NZ_JACGZW010000002.1"/>
</dbReference>
<dbReference type="EMBL" id="JACGZW010000002">
    <property type="protein sequence ID" value="MBB1152494.1"/>
    <property type="molecule type" value="Genomic_DNA"/>
</dbReference>
<reference evidence="1 2" key="1">
    <citation type="submission" date="2020-08" db="EMBL/GenBank/DDBJ databases">
        <title>Amycolatopsis sp. nov. DR6-1 isolated from Dendrobium heterocarpum.</title>
        <authorList>
            <person name="Tedsree N."/>
            <person name="Kuncharoen N."/>
            <person name="Likhitwitayawuid K."/>
            <person name="Tanasupawat S."/>
        </authorList>
    </citation>
    <scope>NUCLEOTIDE SEQUENCE [LARGE SCALE GENOMIC DNA]</scope>
    <source>
        <strain evidence="1 2">DR6-1</strain>
    </source>
</reference>
<keyword evidence="2" id="KW-1185">Reference proteome</keyword>
<dbReference type="Proteomes" id="UP000526734">
    <property type="component" value="Unassembled WGS sequence"/>
</dbReference>
<gene>
    <name evidence="1" type="ORF">H4281_05085</name>
</gene>
<sequence length="128" mass="14376">MSLKNVRALAKTLDFLRQKYHTVLKLPWTNALNQFEITCLRSQAMHEEVPHCGDRKEIAVFSGDPLERIKALGSQASSVNDQLRDKLESLPRDQWPAGWSINADGEVVMPASTSVAEDLIRKFTDPDA</sequence>
<dbReference type="AlphaFoldDB" id="A0A7W3VSZ1"/>
<proteinExistence type="predicted"/>
<organism evidence="1 2">
    <name type="scientific">Amycolatopsis dendrobii</name>
    <dbReference type="NCBI Taxonomy" id="2760662"/>
    <lineage>
        <taxon>Bacteria</taxon>
        <taxon>Bacillati</taxon>
        <taxon>Actinomycetota</taxon>
        <taxon>Actinomycetes</taxon>
        <taxon>Pseudonocardiales</taxon>
        <taxon>Pseudonocardiaceae</taxon>
        <taxon>Amycolatopsis</taxon>
    </lineage>
</organism>